<evidence type="ECO:0000259" key="1">
    <source>
        <dbReference type="PROSITE" id="PS51384"/>
    </source>
</evidence>
<proteinExistence type="predicted"/>
<sequence length="259" mass="27876">MTRPFPLHAGIATVVARRALTPRMLRLTLAADAFGDPGIEQPGEIVTLGFAGPGEELVLPREGWRFPPGGPEQHWRNFTVRRSAPADATIDVDVFLHGPAGIAARWALHARPGDRVGHAGPRTHWEPVADAGWSLLAADETGLPALQAIVEQLPAGHRTIALVEVQDEAERAPVDSAADVDWHWCVRGDAAPGTSTVVIDTLRTLELPTTRGQCWGGGEALVMRDVRRHVAAHLPACAGAVQVLGYWKHRATPESVDYT</sequence>
<dbReference type="SUPFAM" id="SSF63380">
    <property type="entry name" value="Riboflavin synthase domain-like"/>
    <property type="match status" value="1"/>
</dbReference>
<dbReference type="Gene3D" id="3.40.50.80">
    <property type="entry name" value="Nucleotide-binding domain of ferredoxin-NADP reductase (FNR) module"/>
    <property type="match status" value="1"/>
</dbReference>
<dbReference type="PANTHER" id="PTHR30157">
    <property type="entry name" value="FERRIC REDUCTASE, NADPH-DEPENDENT"/>
    <property type="match status" value="1"/>
</dbReference>
<evidence type="ECO:0000313" key="3">
    <source>
        <dbReference type="Proteomes" id="UP000240739"/>
    </source>
</evidence>
<dbReference type="CDD" id="cd06193">
    <property type="entry name" value="siderophore_interacting"/>
    <property type="match status" value="1"/>
</dbReference>
<keyword evidence="3" id="KW-1185">Reference proteome</keyword>
<evidence type="ECO:0000313" key="2">
    <source>
        <dbReference type="EMBL" id="PTL59698.1"/>
    </source>
</evidence>
<dbReference type="InterPro" id="IPR039374">
    <property type="entry name" value="SIP_fam"/>
</dbReference>
<dbReference type="Pfam" id="PF08021">
    <property type="entry name" value="FAD_binding_9"/>
    <property type="match status" value="1"/>
</dbReference>
<comment type="caution">
    <text evidence="2">The sequence shown here is derived from an EMBL/GenBank/DDBJ whole genome shotgun (WGS) entry which is preliminary data.</text>
</comment>
<dbReference type="EMBL" id="PYYB01000001">
    <property type="protein sequence ID" value="PTL59698.1"/>
    <property type="molecule type" value="Genomic_DNA"/>
</dbReference>
<dbReference type="PANTHER" id="PTHR30157:SF0">
    <property type="entry name" value="NADPH-DEPENDENT FERRIC-CHELATE REDUCTASE"/>
    <property type="match status" value="1"/>
</dbReference>
<dbReference type="InterPro" id="IPR017938">
    <property type="entry name" value="Riboflavin_synthase-like_b-brl"/>
</dbReference>
<dbReference type="Gene3D" id="2.40.30.10">
    <property type="entry name" value="Translation factors"/>
    <property type="match status" value="1"/>
</dbReference>
<gene>
    <name evidence="2" type="ORF">C7Y72_08560</name>
</gene>
<dbReference type="Proteomes" id="UP000240739">
    <property type="component" value="Unassembled WGS sequence"/>
</dbReference>
<dbReference type="OrthoDB" id="9814826at2"/>
<dbReference type="InterPro" id="IPR039261">
    <property type="entry name" value="FNR_nucleotide-bd"/>
</dbReference>
<name>A0A2T4UKH4_9ACTN</name>
<reference evidence="2 3" key="1">
    <citation type="submission" date="2018-03" db="EMBL/GenBank/DDBJ databases">
        <title>Aquarubrobacter algicola gen. nov., sp. nov., a novel actinobacterium isolated from shallow eutrophic lake during the end of cyanobacterial harmful algal blooms.</title>
        <authorList>
            <person name="Chun S.J."/>
        </authorList>
    </citation>
    <scope>NUCLEOTIDE SEQUENCE [LARGE SCALE GENOMIC DNA]</scope>
    <source>
        <strain evidence="2 3">Seoho-28</strain>
    </source>
</reference>
<dbReference type="InterPro" id="IPR007037">
    <property type="entry name" value="SIP_rossman_dom"/>
</dbReference>
<dbReference type="RefSeq" id="WP_107568341.1">
    <property type="nucleotide sequence ID" value="NZ_PYYB01000001.1"/>
</dbReference>
<dbReference type="AlphaFoldDB" id="A0A2T4UKH4"/>
<feature type="domain" description="FAD-binding FR-type" evidence="1">
    <location>
        <begin position="7"/>
        <end position="128"/>
    </location>
</feature>
<dbReference type="InterPro" id="IPR013113">
    <property type="entry name" value="SIP_FAD-bd"/>
</dbReference>
<dbReference type="GO" id="GO:0016491">
    <property type="term" value="F:oxidoreductase activity"/>
    <property type="evidence" value="ECO:0007669"/>
    <property type="project" value="InterPro"/>
</dbReference>
<dbReference type="InterPro" id="IPR017927">
    <property type="entry name" value="FAD-bd_FR_type"/>
</dbReference>
<dbReference type="Pfam" id="PF04954">
    <property type="entry name" value="SIP"/>
    <property type="match status" value="1"/>
</dbReference>
<dbReference type="PROSITE" id="PS51384">
    <property type="entry name" value="FAD_FR"/>
    <property type="match status" value="1"/>
</dbReference>
<organism evidence="2 3">
    <name type="scientific">Paraconexibacter algicola</name>
    <dbReference type="NCBI Taxonomy" id="2133960"/>
    <lineage>
        <taxon>Bacteria</taxon>
        <taxon>Bacillati</taxon>
        <taxon>Actinomycetota</taxon>
        <taxon>Thermoleophilia</taxon>
        <taxon>Solirubrobacterales</taxon>
        <taxon>Paraconexibacteraceae</taxon>
        <taxon>Paraconexibacter</taxon>
    </lineage>
</organism>
<protein>
    <recommendedName>
        <fullName evidence="1">FAD-binding FR-type domain-containing protein</fullName>
    </recommendedName>
</protein>
<accession>A0A2T4UKH4</accession>